<proteinExistence type="predicted"/>
<keyword evidence="3" id="KW-1185">Reference proteome</keyword>
<evidence type="ECO:0000313" key="3">
    <source>
        <dbReference type="Proteomes" id="UP000314294"/>
    </source>
</evidence>
<dbReference type="Proteomes" id="UP000314294">
    <property type="component" value="Unassembled WGS sequence"/>
</dbReference>
<gene>
    <name evidence="2" type="ORF">EYF80_025150</name>
</gene>
<feature type="region of interest" description="Disordered" evidence="1">
    <location>
        <begin position="50"/>
        <end position="94"/>
    </location>
</feature>
<accession>A0A4Z2HGA9</accession>
<reference evidence="2 3" key="1">
    <citation type="submission" date="2019-03" db="EMBL/GenBank/DDBJ databases">
        <title>First draft genome of Liparis tanakae, snailfish: a comprehensive survey of snailfish specific genes.</title>
        <authorList>
            <person name="Kim W."/>
            <person name="Song I."/>
            <person name="Jeong J.-H."/>
            <person name="Kim D."/>
            <person name="Kim S."/>
            <person name="Ryu S."/>
            <person name="Song J.Y."/>
            <person name="Lee S.K."/>
        </authorList>
    </citation>
    <scope>NUCLEOTIDE SEQUENCE [LARGE SCALE GENOMIC DNA]</scope>
    <source>
        <tissue evidence="2">Muscle</tissue>
    </source>
</reference>
<comment type="caution">
    <text evidence="2">The sequence shown here is derived from an EMBL/GenBank/DDBJ whole genome shotgun (WGS) entry which is preliminary data.</text>
</comment>
<feature type="compositionally biased region" description="Polar residues" evidence="1">
    <location>
        <begin position="77"/>
        <end position="92"/>
    </location>
</feature>
<dbReference type="AlphaFoldDB" id="A0A4Z2HGA9"/>
<protein>
    <submittedName>
        <fullName evidence="2">Uncharacterized protein</fullName>
    </submittedName>
</protein>
<evidence type="ECO:0000313" key="2">
    <source>
        <dbReference type="EMBL" id="TNN64641.1"/>
    </source>
</evidence>
<name>A0A4Z2HGA9_9TELE</name>
<sequence length="120" mass="12555">MRKTEGAAVGQLHDVDGEALVSGLVAEAELHLRAAERRPLLVGALEDVGGDARPGGDTAAVRQSVTSKGSPYLRSDGSYTPLSPATDSSDTAEVTPIFFGSAPFPRCWGVESEDNRGRKS</sequence>
<evidence type="ECO:0000256" key="1">
    <source>
        <dbReference type="SAM" id="MobiDB-lite"/>
    </source>
</evidence>
<dbReference type="EMBL" id="SRLO01000249">
    <property type="protein sequence ID" value="TNN64641.1"/>
    <property type="molecule type" value="Genomic_DNA"/>
</dbReference>
<organism evidence="2 3">
    <name type="scientific">Liparis tanakae</name>
    <name type="common">Tanaka's snailfish</name>
    <dbReference type="NCBI Taxonomy" id="230148"/>
    <lineage>
        <taxon>Eukaryota</taxon>
        <taxon>Metazoa</taxon>
        <taxon>Chordata</taxon>
        <taxon>Craniata</taxon>
        <taxon>Vertebrata</taxon>
        <taxon>Euteleostomi</taxon>
        <taxon>Actinopterygii</taxon>
        <taxon>Neopterygii</taxon>
        <taxon>Teleostei</taxon>
        <taxon>Neoteleostei</taxon>
        <taxon>Acanthomorphata</taxon>
        <taxon>Eupercaria</taxon>
        <taxon>Perciformes</taxon>
        <taxon>Cottioidei</taxon>
        <taxon>Cottales</taxon>
        <taxon>Liparidae</taxon>
        <taxon>Liparis</taxon>
    </lineage>
</organism>